<keyword evidence="3" id="KW-1185">Reference proteome</keyword>
<name>A0ABV6T0V2_9RHOB</name>
<dbReference type="Proteomes" id="UP001589920">
    <property type="component" value="Unassembled WGS sequence"/>
</dbReference>
<dbReference type="RefSeq" id="WP_394317976.1">
    <property type="nucleotide sequence ID" value="NZ_JBHMQU010000009.1"/>
</dbReference>
<proteinExistence type="predicted"/>
<protein>
    <submittedName>
        <fullName evidence="2">Glycosyltransferase family 25 protein</fullName>
    </submittedName>
</protein>
<gene>
    <name evidence="2" type="ORF">ACFHYO_01920</name>
</gene>
<dbReference type="Pfam" id="PF01755">
    <property type="entry name" value="Glyco_transf_25"/>
    <property type="match status" value="1"/>
</dbReference>
<feature type="domain" description="Glycosyl transferase family 25" evidence="1">
    <location>
        <begin position="2"/>
        <end position="97"/>
    </location>
</feature>
<evidence type="ECO:0000313" key="3">
    <source>
        <dbReference type="Proteomes" id="UP001589920"/>
    </source>
</evidence>
<evidence type="ECO:0000313" key="2">
    <source>
        <dbReference type="EMBL" id="MFC0810871.1"/>
    </source>
</evidence>
<comment type="caution">
    <text evidence="2">The sequence shown here is derived from an EMBL/GenBank/DDBJ whole genome shotgun (WGS) entry which is preliminary data.</text>
</comment>
<dbReference type="InterPro" id="IPR002654">
    <property type="entry name" value="Glyco_trans_25"/>
</dbReference>
<sequence length="295" mass="33244">MATYLVINLDRQTRRWAFMSAQLANLGLAAQRLPAVNGYDPAALADAASAPYGEMPNGEIGCFESHRRAWRHIIDNDLPGAFILEDDVLVSSDFADLAFDPELLARVDVIKLDACDWSAAYGPVRAEPAPGRVLRPLWGTETSAACYFMTRRGAEKMLRHARSYFIPVDTLMFNIDSKPYHDLVTLKLEPSAAVQMRYVMEGARLAPEIADAMQQRRRLGQDQRPTRALARRLRLMVRRLRDRDIRAVRRARAEAFRKRNGPAEERVIAFHTADRRHFESAAKLLDDAPAPVTCG</sequence>
<accession>A0ABV6T0V2</accession>
<evidence type="ECO:0000259" key="1">
    <source>
        <dbReference type="Pfam" id="PF01755"/>
    </source>
</evidence>
<organism evidence="2 3">
    <name type="scientific">Paracoccus panacisoli</name>
    <dbReference type="NCBI Taxonomy" id="1510163"/>
    <lineage>
        <taxon>Bacteria</taxon>
        <taxon>Pseudomonadati</taxon>
        <taxon>Pseudomonadota</taxon>
        <taxon>Alphaproteobacteria</taxon>
        <taxon>Rhodobacterales</taxon>
        <taxon>Paracoccaceae</taxon>
        <taxon>Paracoccus</taxon>
    </lineage>
</organism>
<dbReference type="EMBL" id="JBHMQU010000009">
    <property type="protein sequence ID" value="MFC0810871.1"/>
    <property type="molecule type" value="Genomic_DNA"/>
</dbReference>
<dbReference type="CDD" id="cd06532">
    <property type="entry name" value="Glyco_transf_25"/>
    <property type="match status" value="1"/>
</dbReference>
<reference evidence="2 3" key="1">
    <citation type="submission" date="2024-09" db="EMBL/GenBank/DDBJ databases">
        <authorList>
            <person name="Sun Q."/>
            <person name="Mori K."/>
        </authorList>
    </citation>
    <scope>NUCLEOTIDE SEQUENCE [LARGE SCALE GENOMIC DNA]</scope>
    <source>
        <strain evidence="2 3">KCTC 42086</strain>
    </source>
</reference>